<dbReference type="RefSeq" id="WP_253838180.1">
    <property type="nucleotide sequence ID" value="NZ_JAMTCS010000012.1"/>
</dbReference>
<reference evidence="2" key="1">
    <citation type="submission" date="2022-06" db="EMBL/GenBank/DDBJ databases">
        <title>Genomic Encyclopedia of Archaeal and Bacterial Type Strains, Phase II (KMG-II): from individual species to whole genera.</title>
        <authorList>
            <person name="Goeker M."/>
        </authorList>
    </citation>
    <scope>NUCLEOTIDE SEQUENCE</scope>
    <source>
        <strain evidence="2">DSM 26652</strain>
    </source>
</reference>
<keyword evidence="3" id="KW-1185">Reference proteome</keyword>
<evidence type="ECO:0000259" key="1">
    <source>
        <dbReference type="Pfam" id="PF12728"/>
    </source>
</evidence>
<organism evidence="2 3">
    <name type="scientific">Promicromonospora thailandica</name>
    <dbReference type="NCBI Taxonomy" id="765201"/>
    <lineage>
        <taxon>Bacteria</taxon>
        <taxon>Bacillati</taxon>
        <taxon>Actinomycetota</taxon>
        <taxon>Actinomycetes</taxon>
        <taxon>Micrococcales</taxon>
        <taxon>Promicromonosporaceae</taxon>
        <taxon>Promicromonospora</taxon>
    </lineage>
</organism>
<dbReference type="EMBL" id="JAMTCS010000012">
    <property type="protein sequence ID" value="MCP2266405.1"/>
    <property type="molecule type" value="Genomic_DNA"/>
</dbReference>
<dbReference type="AlphaFoldDB" id="A0A9X2G684"/>
<name>A0A9X2G684_9MICO</name>
<evidence type="ECO:0000313" key="3">
    <source>
        <dbReference type="Proteomes" id="UP001139493"/>
    </source>
</evidence>
<dbReference type="InterPro" id="IPR010093">
    <property type="entry name" value="SinI_DNA-bd"/>
</dbReference>
<feature type="domain" description="Helix-turn-helix" evidence="1">
    <location>
        <begin position="23"/>
        <end position="63"/>
    </location>
</feature>
<protein>
    <submittedName>
        <fullName evidence="2">DNA binding domain-containing protein, excisionase family</fullName>
    </submittedName>
</protein>
<evidence type="ECO:0000313" key="2">
    <source>
        <dbReference type="EMBL" id="MCP2266405.1"/>
    </source>
</evidence>
<dbReference type="Pfam" id="PF12728">
    <property type="entry name" value="HTH_17"/>
    <property type="match status" value="1"/>
</dbReference>
<comment type="caution">
    <text evidence="2">The sequence shown here is derived from an EMBL/GenBank/DDBJ whole genome shotgun (WGS) entry which is preliminary data.</text>
</comment>
<accession>A0A9X2G684</accession>
<gene>
    <name evidence="2" type="ORF">APR03_003771</name>
</gene>
<proteinExistence type="predicted"/>
<dbReference type="GO" id="GO:0003677">
    <property type="term" value="F:DNA binding"/>
    <property type="evidence" value="ECO:0007669"/>
    <property type="project" value="InterPro"/>
</dbReference>
<dbReference type="InterPro" id="IPR041657">
    <property type="entry name" value="HTH_17"/>
</dbReference>
<dbReference type="NCBIfam" id="TIGR01764">
    <property type="entry name" value="excise"/>
    <property type="match status" value="1"/>
</dbReference>
<dbReference type="Proteomes" id="UP001139493">
    <property type="component" value="Unassembled WGS sequence"/>
</dbReference>
<sequence length="76" mass="8263">MATATPPVYTATEPTITAVVPLLYRVEEAAEALRLSRSQVYELIRSGALRTVKIGGRRRVPVTACTEYVNTLEVAA</sequence>